<reference evidence="2" key="1">
    <citation type="submission" date="2021-03" db="EMBL/GenBank/DDBJ databases">
        <title>Draft genome sequence of rust myrtle Austropuccinia psidii MF-1, a brazilian biotype.</title>
        <authorList>
            <person name="Quecine M.C."/>
            <person name="Pachon D.M.R."/>
            <person name="Bonatelli M.L."/>
            <person name="Correr F.H."/>
            <person name="Franceschini L.M."/>
            <person name="Leite T.F."/>
            <person name="Margarido G.R.A."/>
            <person name="Almeida C.A."/>
            <person name="Ferrarezi J.A."/>
            <person name="Labate C.A."/>
        </authorList>
    </citation>
    <scope>NUCLEOTIDE SEQUENCE</scope>
    <source>
        <strain evidence="2">MF-1</strain>
    </source>
</reference>
<evidence type="ECO:0000259" key="1">
    <source>
        <dbReference type="Pfam" id="PF10551"/>
    </source>
</evidence>
<evidence type="ECO:0000313" key="2">
    <source>
        <dbReference type="EMBL" id="MBW0471975.1"/>
    </source>
</evidence>
<dbReference type="InterPro" id="IPR018289">
    <property type="entry name" value="MULE_transposase_dom"/>
</dbReference>
<keyword evidence="3" id="KW-1185">Reference proteome</keyword>
<feature type="domain" description="MULE transposase" evidence="1">
    <location>
        <begin position="54"/>
        <end position="101"/>
    </location>
</feature>
<organism evidence="2 3">
    <name type="scientific">Austropuccinia psidii MF-1</name>
    <dbReference type="NCBI Taxonomy" id="1389203"/>
    <lineage>
        <taxon>Eukaryota</taxon>
        <taxon>Fungi</taxon>
        <taxon>Dikarya</taxon>
        <taxon>Basidiomycota</taxon>
        <taxon>Pucciniomycotina</taxon>
        <taxon>Pucciniomycetes</taxon>
        <taxon>Pucciniales</taxon>
        <taxon>Sphaerophragmiaceae</taxon>
        <taxon>Austropuccinia</taxon>
    </lineage>
</organism>
<sequence length="101" mass="11944">MERNWKSQLEYPVHLLKESNWIHSNKINTNGKITNLLFAHPASIDLGHMKHHLILIDATYWTFKYNLPLLHMAGQTSTGHTFSLAFCYMERENDDRYIWAL</sequence>
<dbReference type="Proteomes" id="UP000765509">
    <property type="component" value="Unassembled WGS sequence"/>
</dbReference>
<comment type="caution">
    <text evidence="2">The sequence shown here is derived from an EMBL/GenBank/DDBJ whole genome shotgun (WGS) entry which is preliminary data.</text>
</comment>
<dbReference type="Pfam" id="PF10551">
    <property type="entry name" value="MULE"/>
    <property type="match status" value="1"/>
</dbReference>
<protein>
    <recommendedName>
        <fullName evidence="1">MULE transposase domain-containing protein</fullName>
    </recommendedName>
</protein>
<dbReference type="OrthoDB" id="3356549at2759"/>
<evidence type="ECO:0000313" key="3">
    <source>
        <dbReference type="Proteomes" id="UP000765509"/>
    </source>
</evidence>
<proteinExistence type="predicted"/>
<dbReference type="AlphaFoldDB" id="A0A9Q3BWD5"/>
<gene>
    <name evidence="2" type="ORF">O181_011690</name>
</gene>
<name>A0A9Q3BWD5_9BASI</name>
<accession>A0A9Q3BWD5</accession>
<dbReference type="EMBL" id="AVOT02002931">
    <property type="protein sequence ID" value="MBW0471975.1"/>
    <property type="molecule type" value="Genomic_DNA"/>
</dbReference>